<dbReference type="GO" id="GO:0015935">
    <property type="term" value="C:small ribosomal subunit"/>
    <property type="evidence" value="ECO:0007669"/>
    <property type="project" value="TreeGrafter"/>
</dbReference>
<dbReference type="GO" id="GO:0003735">
    <property type="term" value="F:structural constituent of ribosome"/>
    <property type="evidence" value="ECO:0007669"/>
    <property type="project" value="InterPro"/>
</dbReference>
<dbReference type="PROSITE" id="PS50159">
    <property type="entry name" value="RIBOSOMAL_S13_2"/>
    <property type="match status" value="1"/>
</dbReference>
<dbReference type="PIRSF" id="PIRSF002134">
    <property type="entry name" value="Ribosomal_S13"/>
    <property type="match status" value="1"/>
</dbReference>
<dbReference type="InterPro" id="IPR010979">
    <property type="entry name" value="Ribosomal_uS13-like_H2TH"/>
</dbReference>
<organism evidence="6">
    <name type="scientific">Cavernulicola chilensis</name>
    <dbReference type="NCBI Taxonomy" id="3028028"/>
    <lineage>
        <taxon>Eukaryota</taxon>
        <taxon>Rhodophyta</taxon>
        <taxon>Bangiophyceae</taxon>
        <taxon>Cavernulicolales</taxon>
        <taxon>Cavernulicolaceae</taxon>
        <taxon>Cavernulicola</taxon>
    </lineage>
</organism>
<dbReference type="GO" id="GO:0003723">
    <property type="term" value="F:RNA binding"/>
    <property type="evidence" value="ECO:0007669"/>
    <property type="project" value="InterPro"/>
</dbReference>
<feature type="region of interest" description="Disordered" evidence="5">
    <location>
        <begin position="98"/>
        <end position="122"/>
    </location>
</feature>
<sequence>MFRLLGVTINEQEPIASTLTRVFGIGRQDARILCQSLNLAPQTKCTNISGYKISLLSELVRRNCTVLGERRSIIKNNISLLKSLHCYKGVRHRERLPVRGQRTRSNAVTARKSQHNGVPGSY</sequence>
<dbReference type="PANTHER" id="PTHR10871:SF1">
    <property type="entry name" value="SMALL RIBOSOMAL SUBUNIT PROTEIN US13M"/>
    <property type="match status" value="1"/>
</dbReference>
<dbReference type="GO" id="GO:0005739">
    <property type="term" value="C:mitochondrion"/>
    <property type="evidence" value="ECO:0007669"/>
    <property type="project" value="TreeGrafter"/>
</dbReference>
<name>A0A7H0WB89_9RHOD</name>
<evidence type="ECO:0000256" key="2">
    <source>
        <dbReference type="ARBA" id="ARBA00022980"/>
    </source>
</evidence>
<protein>
    <submittedName>
        <fullName evidence="6">30S ribosomal protein S13</fullName>
    </submittedName>
</protein>
<evidence type="ECO:0000256" key="3">
    <source>
        <dbReference type="ARBA" id="ARBA00023274"/>
    </source>
</evidence>
<dbReference type="InterPro" id="IPR001892">
    <property type="entry name" value="Ribosomal_uS13"/>
</dbReference>
<dbReference type="GeneID" id="63062113"/>
<proteinExistence type="inferred from homology"/>
<dbReference type="GO" id="GO:0006412">
    <property type="term" value="P:translation"/>
    <property type="evidence" value="ECO:0007669"/>
    <property type="project" value="InterPro"/>
</dbReference>
<dbReference type="Pfam" id="PF00416">
    <property type="entry name" value="Ribosomal_S13"/>
    <property type="match status" value="1"/>
</dbReference>
<keyword evidence="3 4" id="KW-0687">Ribonucleoprotein</keyword>
<dbReference type="SUPFAM" id="SSF46946">
    <property type="entry name" value="S13-like H2TH domain"/>
    <property type="match status" value="1"/>
</dbReference>
<dbReference type="PANTHER" id="PTHR10871">
    <property type="entry name" value="30S RIBOSOMAL PROTEIN S13/40S RIBOSOMAL PROTEIN S18"/>
    <property type="match status" value="1"/>
</dbReference>
<dbReference type="RefSeq" id="YP_010007632.1">
    <property type="nucleotide sequence ID" value="NC_053319.1"/>
</dbReference>
<reference evidence="6" key="1">
    <citation type="journal article" date="2020" name="BMC Evol. Biol.">
        <title>Potential causes and consequences of rapid mitochondrial genome evolution in thermoacidophilic Galdieria (Rhodophyta).</title>
        <authorList>
            <person name="Cho C.H."/>
            <person name="Park S.I."/>
            <person name="Ciniglia C."/>
            <person name="Yang E.C."/>
            <person name="Graf L."/>
            <person name="Bhattacharya D."/>
            <person name="Yoon H.S."/>
        </authorList>
    </citation>
    <scope>NUCLEOTIDE SEQUENCE</scope>
</reference>
<keyword evidence="2 4" id="KW-0689">Ribosomal protein</keyword>
<evidence type="ECO:0000313" key="6">
    <source>
        <dbReference type="EMBL" id="QNR39818.1"/>
    </source>
</evidence>
<dbReference type="InterPro" id="IPR027437">
    <property type="entry name" value="Rbsml_uS13_C"/>
</dbReference>
<accession>A0A7H0WB89</accession>
<gene>
    <name evidence="6" type="primary">rps13</name>
    <name evidence="6" type="ORF">CDCH_SybilCave_023</name>
</gene>
<dbReference type="Gene3D" id="1.10.8.50">
    <property type="match status" value="1"/>
</dbReference>
<geneLocation type="mitochondrion" evidence="6"/>
<evidence type="ECO:0000256" key="1">
    <source>
        <dbReference type="ARBA" id="ARBA00008080"/>
    </source>
</evidence>
<keyword evidence="6" id="KW-0496">Mitochondrion</keyword>
<comment type="similarity">
    <text evidence="1 4">Belongs to the universal ribosomal protein uS13 family.</text>
</comment>
<dbReference type="Gene3D" id="4.10.910.10">
    <property type="entry name" value="30s ribosomal protein s13, domain 2"/>
    <property type="match status" value="1"/>
</dbReference>
<dbReference type="EMBL" id="MT270117">
    <property type="protein sequence ID" value="QNR39818.1"/>
    <property type="molecule type" value="Genomic_DNA"/>
</dbReference>
<dbReference type="AlphaFoldDB" id="A0A7H0WB89"/>
<evidence type="ECO:0000256" key="4">
    <source>
        <dbReference type="RuleBase" id="RU003830"/>
    </source>
</evidence>
<evidence type="ECO:0000256" key="5">
    <source>
        <dbReference type="SAM" id="MobiDB-lite"/>
    </source>
</evidence>